<reference evidence="2 3" key="1">
    <citation type="submission" date="2020-06" db="EMBL/GenBank/DDBJ databases">
        <title>Transcriptomic and genomic resources for Thalictrum thalictroides and T. hernandezii: Facilitating candidate gene discovery in an emerging model plant lineage.</title>
        <authorList>
            <person name="Arias T."/>
            <person name="Riano-Pachon D.M."/>
            <person name="Di Stilio V.S."/>
        </authorList>
    </citation>
    <scope>NUCLEOTIDE SEQUENCE [LARGE SCALE GENOMIC DNA]</scope>
    <source>
        <strain evidence="3">cv. WT478/WT964</strain>
        <tissue evidence="2">Leaves</tissue>
    </source>
</reference>
<evidence type="ECO:0000259" key="1">
    <source>
        <dbReference type="SMART" id="SM00256"/>
    </source>
</evidence>
<organism evidence="2 3">
    <name type="scientific">Thalictrum thalictroides</name>
    <name type="common">Rue-anemone</name>
    <name type="synonym">Anemone thalictroides</name>
    <dbReference type="NCBI Taxonomy" id="46969"/>
    <lineage>
        <taxon>Eukaryota</taxon>
        <taxon>Viridiplantae</taxon>
        <taxon>Streptophyta</taxon>
        <taxon>Embryophyta</taxon>
        <taxon>Tracheophyta</taxon>
        <taxon>Spermatophyta</taxon>
        <taxon>Magnoliopsida</taxon>
        <taxon>Ranunculales</taxon>
        <taxon>Ranunculaceae</taxon>
        <taxon>Thalictroideae</taxon>
        <taxon>Thalictrum</taxon>
    </lineage>
</organism>
<feature type="domain" description="F-box" evidence="1">
    <location>
        <begin position="8"/>
        <end position="48"/>
    </location>
</feature>
<dbReference type="PANTHER" id="PTHR31672:SF13">
    <property type="entry name" value="F-BOX PROTEIN CPR30-LIKE"/>
    <property type="match status" value="1"/>
</dbReference>
<evidence type="ECO:0000313" key="3">
    <source>
        <dbReference type="Proteomes" id="UP000554482"/>
    </source>
</evidence>
<name>A0A7J6VZZ1_THATH</name>
<proteinExistence type="predicted"/>
<dbReference type="PANTHER" id="PTHR31672">
    <property type="entry name" value="BNACNNG10540D PROTEIN"/>
    <property type="match status" value="1"/>
</dbReference>
<dbReference type="AlphaFoldDB" id="A0A7J6VZZ1"/>
<keyword evidence="3" id="KW-1185">Reference proteome</keyword>
<dbReference type="InterPro" id="IPR001810">
    <property type="entry name" value="F-box_dom"/>
</dbReference>
<dbReference type="NCBIfam" id="TIGR01640">
    <property type="entry name" value="F_box_assoc_1"/>
    <property type="match status" value="1"/>
</dbReference>
<dbReference type="Gene3D" id="1.20.1280.50">
    <property type="match status" value="1"/>
</dbReference>
<dbReference type="InterPro" id="IPR017451">
    <property type="entry name" value="F-box-assoc_interact_dom"/>
</dbReference>
<dbReference type="SMART" id="SM00256">
    <property type="entry name" value="FBOX"/>
    <property type="match status" value="1"/>
</dbReference>
<dbReference type="EMBL" id="JABWDY010024996">
    <property type="protein sequence ID" value="KAF5189790.1"/>
    <property type="molecule type" value="Genomic_DNA"/>
</dbReference>
<evidence type="ECO:0000313" key="2">
    <source>
        <dbReference type="EMBL" id="KAF5189790.1"/>
    </source>
</evidence>
<dbReference type="Pfam" id="PF00646">
    <property type="entry name" value="F-box"/>
    <property type="match status" value="1"/>
</dbReference>
<dbReference type="InterPro" id="IPR050796">
    <property type="entry name" value="SCF_F-box_component"/>
</dbReference>
<gene>
    <name evidence="2" type="ORF">FRX31_020623</name>
</gene>
<dbReference type="SUPFAM" id="SSF81383">
    <property type="entry name" value="F-box domain"/>
    <property type="match status" value="1"/>
</dbReference>
<dbReference type="Pfam" id="PF08268">
    <property type="entry name" value="FBA_3"/>
    <property type="match status" value="1"/>
</dbReference>
<sequence>MKEECCELPDDIIKLNILTRLDPVSLCRLKCVCKSWCSLIQDKNFIDYNFDFRRKTTVQIMGRFCSVYGFYSIDQDGICTDIGPHASFAWTTLGDPWVPCCNGLFCFLRRSIGGYINLHVCNPIYKKEIITLPKPDFLEKPYFRYKLGFGFDILSKRYKIIGCCHEKSYPLDQIEVLTLGVNESWRILKGKTIDASRLMDKIIYVNGSLYWYSRYMNNDLHVPRKITSFNLGDESFGEIDVPSNTSLSINLHEIDGNLCLIEHNGKTVNLWILTTSTTGDRHISWINLRINLPIELEFEADIIPIRRGQVLIQSIKDDCYYLCHFDEDGHVLKTIELIGILGTMYVFGKFDDSLVTLRNVM</sequence>
<dbReference type="Proteomes" id="UP000554482">
    <property type="component" value="Unassembled WGS sequence"/>
</dbReference>
<dbReference type="OrthoDB" id="5319261at2759"/>
<dbReference type="InterPro" id="IPR036047">
    <property type="entry name" value="F-box-like_dom_sf"/>
</dbReference>
<dbReference type="CDD" id="cd22157">
    <property type="entry name" value="F-box_AtFBW1-like"/>
    <property type="match status" value="1"/>
</dbReference>
<comment type="caution">
    <text evidence="2">The sequence shown here is derived from an EMBL/GenBank/DDBJ whole genome shotgun (WGS) entry which is preliminary data.</text>
</comment>
<protein>
    <submittedName>
        <fullName evidence="2">F-box and associated interaction domains-containing protein</fullName>
    </submittedName>
</protein>
<accession>A0A7J6VZZ1</accession>
<dbReference type="InterPro" id="IPR013187">
    <property type="entry name" value="F-box-assoc_dom_typ3"/>
</dbReference>